<sequence>MYWAAVEEAAPADARREPPPWAPSGSHYLVAGPSFPAGLPQELRDELVDVEPGGLVELQACHGGWGLGSPLVWEPTGPVPGARGAEGAFRLEWMRAVRVRPHGGRPRCVLLADATPAATSSTRPAARTWRPGSAPSGGSIASSGPHCSGRPTAGRPRPRRPRRRGPARRRGRRRG</sequence>
<protein>
    <submittedName>
        <fullName evidence="2">Uncharacterized protein</fullName>
    </submittedName>
</protein>
<evidence type="ECO:0000256" key="1">
    <source>
        <dbReference type="SAM" id="MobiDB-lite"/>
    </source>
</evidence>
<gene>
    <name evidence="2" type="ORF">PCOR1329_LOCUS68171</name>
</gene>
<dbReference type="Proteomes" id="UP001189429">
    <property type="component" value="Unassembled WGS sequence"/>
</dbReference>
<feature type="non-terminal residue" evidence="2">
    <location>
        <position position="175"/>
    </location>
</feature>
<proteinExistence type="predicted"/>
<organism evidence="2 3">
    <name type="scientific">Prorocentrum cordatum</name>
    <dbReference type="NCBI Taxonomy" id="2364126"/>
    <lineage>
        <taxon>Eukaryota</taxon>
        <taxon>Sar</taxon>
        <taxon>Alveolata</taxon>
        <taxon>Dinophyceae</taxon>
        <taxon>Prorocentrales</taxon>
        <taxon>Prorocentraceae</taxon>
        <taxon>Prorocentrum</taxon>
    </lineage>
</organism>
<feature type="region of interest" description="Disordered" evidence="1">
    <location>
        <begin position="116"/>
        <end position="175"/>
    </location>
</feature>
<name>A0ABN9WN74_9DINO</name>
<feature type="compositionally biased region" description="Low complexity" evidence="1">
    <location>
        <begin position="116"/>
        <end position="155"/>
    </location>
</feature>
<dbReference type="EMBL" id="CAUYUJ010018874">
    <property type="protein sequence ID" value="CAK0886967.1"/>
    <property type="molecule type" value="Genomic_DNA"/>
</dbReference>
<comment type="caution">
    <text evidence="2">The sequence shown here is derived from an EMBL/GenBank/DDBJ whole genome shotgun (WGS) entry which is preliminary data.</text>
</comment>
<evidence type="ECO:0000313" key="2">
    <source>
        <dbReference type="EMBL" id="CAK0886967.1"/>
    </source>
</evidence>
<reference evidence="2" key="1">
    <citation type="submission" date="2023-10" db="EMBL/GenBank/DDBJ databases">
        <authorList>
            <person name="Chen Y."/>
            <person name="Shah S."/>
            <person name="Dougan E. K."/>
            <person name="Thang M."/>
            <person name="Chan C."/>
        </authorList>
    </citation>
    <scope>NUCLEOTIDE SEQUENCE [LARGE SCALE GENOMIC DNA]</scope>
</reference>
<feature type="compositionally biased region" description="Basic residues" evidence="1">
    <location>
        <begin position="156"/>
        <end position="175"/>
    </location>
</feature>
<keyword evidence="3" id="KW-1185">Reference proteome</keyword>
<accession>A0ABN9WN74</accession>
<evidence type="ECO:0000313" key="3">
    <source>
        <dbReference type="Proteomes" id="UP001189429"/>
    </source>
</evidence>